<dbReference type="Gene3D" id="2.60.40.10">
    <property type="entry name" value="Immunoglobulins"/>
    <property type="match status" value="1"/>
</dbReference>
<dbReference type="RefSeq" id="XP_007784019.1">
    <property type="nucleotide sequence ID" value="XM_007785829.1"/>
</dbReference>
<dbReference type="STRING" id="1168221.R7Z3G6"/>
<dbReference type="Gene3D" id="2.130.10.80">
    <property type="entry name" value="Galactose oxidase/kelch, beta-propeller"/>
    <property type="match status" value="1"/>
</dbReference>
<dbReference type="InterPro" id="IPR008979">
    <property type="entry name" value="Galactose-bd-like_sf"/>
</dbReference>
<evidence type="ECO:0000313" key="5">
    <source>
        <dbReference type="Proteomes" id="UP000016924"/>
    </source>
</evidence>
<dbReference type="InterPro" id="IPR013783">
    <property type="entry name" value="Ig-like_fold"/>
</dbReference>
<dbReference type="InterPro" id="IPR015202">
    <property type="entry name" value="GO-like_E_set"/>
</dbReference>
<dbReference type="InterPro" id="IPR014756">
    <property type="entry name" value="Ig_E-set"/>
</dbReference>
<keyword evidence="1 2" id="KW-0732">Signal</keyword>
<dbReference type="InterPro" id="IPR000421">
    <property type="entry name" value="FA58C"/>
</dbReference>
<dbReference type="PANTHER" id="PTHR32208">
    <property type="entry name" value="SECRETED PROTEIN-RELATED"/>
    <property type="match status" value="1"/>
</dbReference>
<dbReference type="HOGENOM" id="CLU_013444_1_1_1"/>
<name>R7Z3G6_CONA1</name>
<feature type="chain" id="PRO_5004461393" description="F5/8 type C domain-containing protein" evidence="2">
    <location>
        <begin position="26"/>
        <end position="709"/>
    </location>
</feature>
<dbReference type="Pfam" id="PF01344">
    <property type="entry name" value="Kelch_1"/>
    <property type="match status" value="1"/>
</dbReference>
<evidence type="ECO:0000313" key="4">
    <source>
        <dbReference type="EMBL" id="EON68702.1"/>
    </source>
</evidence>
<dbReference type="PROSITE" id="PS50022">
    <property type="entry name" value="FA58C_3"/>
    <property type="match status" value="1"/>
</dbReference>
<dbReference type="AlphaFoldDB" id="R7Z3G6"/>
<dbReference type="eggNOG" id="ENOG502SCD5">
    <property type="taxonomic scope" value="Eukaryota"/>
</dbReference>
<dbReference type="SUPFAM" id="SSF50965">
    <property type="entry name" value="Galactose oxidase, central domain"/>
    <property type="match status" value="1"/>
</dbReference>
<reference evidence="5" key="1">
    <citation type="submission" date="2012-06" db="EMBL/GenBank/DDBJ databases">
        <title>The genome sequence of Coniosporium apollinis CBS 100218.</title>
        <authorList>
            <consortium name="The Broad Institute Genome Sequencing Platform"/>
            <person name="Cuomo C."/>
            <person name="Gorbushina A."/>
            <person name="Noack S."/>
            <person name="Walker B."/>
            <person name="Young S.K."/>
            <person name="Zeng Q."/>
            <person name="Gargeya S."/>
            <person name="Fitzgerald M."/>
            <person name="Haas B."/>
            <person name="Abouelleil A."/>
            <person name="Alvarado L."/>
            <person name="Arachchi H.M."/>
            <person name="Berlin A.M."/>
            <person name="Chapman S.B."/>
            <person name="Goldberg J."/>
            <person name="Griggs A."/>
            <person name="Gujja S."/>
            <person name="Hansen M."/>
            <person name="Howarth C."/>
            <person name="Imamovic A."/>
            <person name="Larimer J."/>
            <person name="McCowan C."/>
            <person name="Montmayeur A."/>
            <person name="Murphy C."/>
            <person name="Neiman D."/>
            <person name="Pearson M."/>
            <person name="Priest M."/>
            <person name="Roberts A."/>
            <person name="Saif S."/>
            <person name="Shea T."/>
            <person name="Sisk P."/>
            <person name="Sykes S."/>
            <person name="Wortman J."/>
            <person name="Nusbaum C."/>
            <person name="Birren B."/>
        </authorList>
    </citation>
    <scope>NUCLEOTIDE SEQUENCE [LARGE SCALE GENOMIC DNA]</scope>
    <source>
        <strain evidence="5">CBS 100218</strain>
    </source>
</reference>
<proteinExistence type="predicted"/>
<dbReference type="SUPFAM" id="SSF49785">
    <property type="entry name" value="Galactose-binding domain-like"/>
    <property type="match status" value="1"/>
</dbReference>
<dbReference type="PANTHER" id="PTHR32208:SF68">
    <property type="entry name" value="GALACTOSE OXIDASE"/>
    <property type="match status" value="1"/>
</dbReference>
<dbReference type="InterPro" id="IPR011043">
    <property type="entry name" value="Gal_Oxase/kelch_b-propeller"/>
</dbReference>
<dbReference type="GeneID" id="19905271"/>
<dbReference type="Proteomes" id="UP000016924">
    <property type="component" value="Unassembled WGS sequence"/>
</dbReference>
<evidence type="ECO:0000259" key="3">
    <source>
        <dbReference type="PROSITE" id="PS50022"/>
    </source>
</evidence>
<organism evidence="4 5">
    <name type="scientific">Coniosporium apollinis (strain CBS 100218)</name>
    <name type="common">Rock-inhabiting black yeast</name>
    <dbReference type="NCBI Taxonomy" id="1168221"/>
    <lineage>
        <taxon>Eukaryota</taxon>
        <taxon>Fungi</taxon>
        <taxon>Dikarya</taxon>
        <taxon>Ascomycota</taxon>
        <taxon>Pezizomycotina</taxon>
        <taxon>Dothideomycetes</taxon>
        <taxon>Dothideomycetes incertae sedis</taxon>
        <taxon>Coniosporium</taxon>
    </lineage>
</organism>
<dbReference type="SUPFAM" id="SSF81296">
    <property type="entry name" value="E set domains"/>
    <property type="match status" value="1"/>
</dbReference>
<dbReference type="InterPro" id="IPR037293">
    <property type="entry name" value="Gal_Oxidase_central_sf"/>
</dbReference>
<evidence type="ECO:0000256" key="1">
    <source>
        <dbReference type="ARBA" id="ARBA00022729"/>
    </source>
</evidence>
<dbReference type="EMBL" id="JH767600">
    <property type="protein sequence ID" value="EON68702.1"/>
    <property type="molecule type" value="Genomic_DNA"/>
</dbReference>
<dbReference type="InterPro" id="IPR006652">
    <property type="entry name" value="Kelch_1"/>
</dbReference>
<accession>R7Z3G6</accession>
<gene>
    <name evidence="4" type="ORF">W97_07960</name>
</gene>
<evidence type="ECO:0000256" key="2">
    <source>
        <dbReference type="SAM" id="SignalP"/>
    </source>
</evidence>
<keyword evidence="5" id="KW-1185">Reference proteome</keyword>
<sequence>MAMNAAFRLLLLSALLFAEHTDALAQDSVEEQVLEADVPIGHGARIGLMEAAPPRDPSSGRPSAEIDRSTWVATCDSEAINHTCSYMIDKDVKTFWQSAESSVGAALPQNVTIDMGDTRTFHAISMLPSDDPHSRGNIAAHEVYISQDNQNWGTPVAYGTWWNDNTVKYSIFEPKQARYIRLVARSEASGTGDFVSIATFSVYGVAKAPTSGLGRWGPTIDFPIVPAGAWVDPLSGRVVTFSSYAHEMFRPLDPRLGNTMTRTWDPATRLVSQRTVQETGHDMFCPGMSLNATGYMHVTGGNSAKRTSIYGINAQGAAVWTPSAEMNVPRGYQSSVTCADGRIFVIGGSFGIPCDPPGPEGEEKNGELYDPVAKTWTEKPRCKVKPMFTDETSTGSRECRWFRSDNHGWLFPWKDNTVFQAGPSKRMNWYNMSGLGDVQSAGKRSDDNDAMCGVAVMYDAAQGSILTAGGSPQYTGLDATNRAYLLTIKGANAPVEKERTTDMANPRIYHSAVILPNGDTLVVGGRRRGQVFNDDEAVLVPEVYSPTLKAWTNMANHSIPRTYHSLALLLPDGTVFVGGGGLCEIRCNANHFDAQIFTPPYLLTASGDLSVRPVIKNISASDVLPGNSLTIDTDSAVQNASIVRYGSATHGLNTDQRRIPLTMTPNGPNRYDVTIPAEKGIAIPGYWMLFVMDAQGVPSVAMSLQVKVA</sequence>
<feature type="signal peptide" evidence="2">
    <location>
        <begin position="1"/>
        <end position="25"/>
    </location>
</feature>
<feature type="domain" description="F5/8 type C" evidence="3">
    <location>
        <begin position="54"/>
        <end position="205"/>
    </location>
</feature>
<dbReference type="OrthoDB" id="2019572at2759"/>
<dbReference type="OMA" id="DNSTYWH"/>
<dbReference type="InterPro" id="IPR009880">
    <property type="entry name" value="Glyoxal_oxidase_N"/>
</dbReference>
<dbReference type="Pfam" id="PF00754">
    <property type="entry name" value="F5_F8_type_C"/>
    <property type="match status" value="1"/>
</dbReference>
<dbReference type="Gene3D" id="2.60.120.260">
    <property type="entry name" value="Galactose-binding domain-like"/>
    <property type="match status" value="1"/>
</dbReference>
<protein>
    <recommendedName>
        <fullName evidence="3">F5/8 type C domain-containing protein</fullName>
    </recommendedName>
</protein>
<dbReference type="Pfam" id="PF09118">
    <property type="entry name" value="GO-like_E_set"/>
    <property type="match status" value="1"/>
</dbReference>
<dbReference type="CDD" id="cd02851">
    <property type="entry name" value="E_set_GO_C"/>
    <property type="match status" value="1"/>
</dbReference>
<dbReference type="SMART" id="SM00612">
    <property type="entry name" value="Kelch"/>
    <property type="match status" value="2"/>
</dbReference>
<dbReference type="Pfam" id="PF07250">
    <property type="entry name" value="Glyoxal_oxid_N"/>
    <property type="match status" value="1"/>
</dbReference>